<accession>A0A7W1WUE0</accession>
<dbReference type="RefSeq" id="WP_181754510.1">
    <property type="nucleotide sequence ID" value="NZ_JACEIQ010000027.1"/>
</dbReference>
<name>A0A7W1WUE0_9BACL</name>
<gene>
    <name evidence="1" type="ORF">H1191_18465</name>
</gene>
<dbReference type="AlphaFoldDB" id="A0A7W1WUE0"/>
<keyword evidence="2" id="KW-1185">Reference proteome</keyword>
<reference evidence="1 2" key="1">
    <citation type="submission" date="2020-07" db="EMBL/GenBank/DDBJ databases">
        <authorList>
            <person name="Feng H."/>
        </authorList>
    </citation>
    <scope>NUCLEOTIDE SEQUENCE [LARGE SCALE GENOMIC DNA]</scope>
    <source>
        <strain evidence="2">s-10</strain>
    </source>
</reference>
<sequence>MQIRFQTPYQYLFIHQNVKHLLLLWKKERKRELYIIEEENDGTLLLRFPGETYAEMVLQEIEPIFFQRLETEEGLFPAILGATFTFEEKLIGMYYHRDHPTEELYFFEIQGETLTEISDQKYEAVVHAFMNEFPEYFSG</sequence>
<evidence type="ECO:0000313" key="1">
    <source>
        <dbReference type="EMBL" id="MBA4496253.1"/>
    </source>
</evidence>
<protein>
    <submittedName>
        <fullName evidence="1">Uncharacterized protein</fullName>
    </submittedName>
</protein>
<organism evidence="1 2">
    <name type="scientific">Paenactinomyces guangxiensis</name>
    <dbReference type="NCBI Taxonomy" id="1490290"/>
    <lineage>
        <taxon>Bacteria</taxon>
        <taxon>Bacillati</taxon>
        <taxon>Bacillota</taxon>
        <taxon>Bacilli</taxon>
        <taxon>Bacillales</taxon>
        <taxon>Thermoactinomycetaceae</taxon>
        <taxon>Paenactinomyces</taxon>
    </lineage>
</organism>
<proteinExistence type="predicted"/>
<evidence type="ECO:0000313" key="2">
    <source>
        <dbReference type="Proteomes" id="UP000535491"/>
    </source>
</evidence>
<dbReference type="Proteomes" id="UP000535491">
    <property type="component" value="Unassembled WGS sequence"/>
</dbReference>
<comment type="caution">
    <text evidence="1">The sequence shown here is derived from an EMBL/GenBank/DDBJ whole genome shotgun (WGS) entry which is preliminary data.</text>
</comment>
<dbReference type="EMBL" id="JACEIQ010000027">
    <property type="protein sequence ID" value="MBA4496253.1"/>
    <property type="molecule type" value="Genomic_DNA"/>
</dbReference>